<name>C8PHG9_9BACT</name>
<reference evidence="1 2" key="1">
    <citation type="submission" date="2009-07" db="EMBL/GenBank/DDBJ databases">
        <authorList>
            <person name="Madupu R."/>
            <person name="Sebastian Y."/>
            <person name="Durkin A.S."/>
            <person name="Torralba M."/>
            <person name="Methe B."/>
            <person name="Sutton G.G."/>
            <person name="Strausberg R.L."/>
            <person name="Nelson K.E."/>
        </authorList>
    </citation>
    <scope>NUCLEOTIDE SEQUENCE [LARGE SCALE GENOMIC DNA]</scope>
    <source>
        <strain evidence="1 2">RM3268</strain>
    </source>
</reference>
<organism evidence="1 2">
    <name type="scientific">Campylobacter gracilis RM3268</name>
    <dbReference type="NCBI Taxonomy" id="553220"/>
    <lineage>
        <taxon>Bacteria</taxon>
        <taxon>Pseudomonadati</taxon>
        <taxon>Campylobacterota</taxon>
        <taxon>Epsilonproteobacteria</taxon>
        <taxon>Campylobacterales</taxon>
        <taxon>Campylobacteraceae</taxon>
        <taxon>Campylobacter</taxon>
    </lineage>
</organism>
<proteinExistence type="predicted"/>
<evidence type="ECO:0000313" key="1">
    <source>
        <dbReference type="EMBL" id="EEV17583.1"/>
    </source>
</evidence>
<dbReference type="eggNOG" id="COG1145">
    <property type="taxonomic scope" value="Bacteria"/>
</dbReference>
<accession>C8PHG9</accession>
<protein>
    <submittedName>
        <fullName evidence="1">Iron-sulfur cluster-binding domain protein</fullName>
    </submittedName>
</protein>
<evidence type="ECO:0000313" key="2">
    <source>
        <dbReference type="Proteomes" id="UP000005709"/>
    </source>
</evidence>
<dbReference type="Proteomes" id="UP000005709">
    <property type="component" value="Unassembled WGS sequence"/>
</dbReference>
<sequence>MKEHGFYAAGLKDVVLSDDIEICGDEEGAKNEEFIVANSPKLKAQIYAPQINFYIANTKDEPLLIAQNVDILYEAAAAAFDGALDSDYQKPVGKNVILACDEPREELVRLLKQHGFKVIALSRAEIKFVYGEIGDLAVTILSERDEVETEADFFLD</sequence>
<dbReference type="AlphaFoldDB" id="C8PHG9"/>
<dbReference type="EMBL" id="ACYG01000024">
    <property type="protein sequence ID" value="EEV17583.1"/>
    <property type="molecule type" value="Genomic_DNA"/>
</dbReference>
<keyword evidence="2" id="KW-1185">Reference proteome</keyword>
<dbReference type="RefSeq" id="WP_005871098.1">
    <property type="nucleotide sequence ID" value="NZ_ACYG01000024.1"/>
</dbReference>
<gene>
    <name evidence="1" type="ORF">CAMGR0001_0414</name>
</gene>
<comment type="caution">
    <text evidence="1">The sequence shown here is derived from an EMBL/GenBank/DDBJ whole genome shotgun (WGS) entry which is preliminary data.</text>
</comment>